<reference evidence="1" key="2">
    <citation type="journal article" date="2022" name="New Phytol.">
        <title>Evolutionary transition to the ectomycorrhizal habit in the genomes of a hyperdiverse lineage of mushroom-forming fungi.</title>
        <authorList>
            <person name="Looney B."/>
            <person name="Miyauchi S."/>
            <person name="Morin E."/>
            <person name="Drula E."/>
            <person name="Courty P.E."/>
            <person name="Kohler A."/>
            <person name="Kuo A."/>
            <person name="LaButti K."/>
            <person name="Pangilinan J."/>
            <person name="Lipzen A."/>
            <person name="Riley R."/>
            <person name="Andreopoulos W."/>
            <person name="He G."/>
            <person name="Johnson J."/>
            <person name="Nolan M."/>
            <person name="Tritt A."/>
            <person name="Barry K.W."/>
            <person name="Grigoriev I.V."/>
            <person name="Nagy L.G."/>
            <person name="Hibbett D."/>
            <person name="Henrissat B."/>
            <person name="Matheny P.B."/>
            <person name="Labbe J."/>
            <person name="Martin F.M."/>
        </authorList>
    </citation>
    <scope>NUCLEOTIDE SEQUENCE</scope>
    <source>
        <strain evidence="1">FP105234-sp</strain>
    </source>
</reference>
<proteinExistence type="predicted"/>
<sequence length="158" mass="17839">GWLLAPSISIDVPGASPRVHLISALKDVDTGEKLTAHNALPEDWAVRGMAWPGRGLYERGFWASGESRQNEMEMLDERDETEADGQIGDDSDETKEKESRETLRWRRVAWAGRRFTMIVDGFRWNEERRWWTEGALAEKSGCGPRSSAHPAPDRRGGC</sequence>
<gene>
    <name evidence="1" type="ORF">FA95DRAFT_1625998</name>
</gene>
<name>A0ACB8RK20_9AGAM</name>
<accession>A0ACB8RK20</accession>
<comment type="caution">
    <text evidence="1">The sequence shown here is derived from an EMBL/GenBank/DDBJ whole genome shotgun (WGS) entry which is preliminary data.</text>
</comment>
<organism evidence="1 2">
    <name type="scientific">Auriscalpium vulgare</name>
    <dbReference type="NCBI Taxonomy" id="40419"/>
    <lineage>
        <taxon>Eukaryota</taxon>
        <taxon>Fungi</taxon>
        <taxon>Dikarya</taxon>
        <taxon>Basidiomycota</taxon>
        <taxon>Agaricomycotina</taxon>
        <taxon>Agaricomycetes</taxon>
        <taxon>Russulales</taxon>
        <taxon>Auriscalpiaceae</taxon>
        <taxon>Auriscalpium</taxon>
    </lineage>
</organism>
<keyword evidence="2" id="KW-1185">Reference proteome</keyword>
<protein>
    <submittedName>
        <fullName evidence="1">Uncharacterized protein</fullName>
    </submittedName>
</protein>
<feature type="non-terminal residue" evidence="1">
    <location>
        <position position="1"/>
    </location>
</feature>
<evidence type="ECO:0000313" key="2">
    <source>
        <dbReference type="Proteomes" id="UP000814033"/>
    </source>
</evidence>
<reference evidence="1" key="1">
    <citation type="submission" date="2021-02" db="EMBL/GenBank/DDBJ databases">
        <authorList>
            <consortium name="DOE Joint Genome Institute"/>
            <person name="Ahrendt S."/>
            <person name="Looney B.P."/>
            <person name="Miyauchi S."/>
            <person name="Morin E."/>
            <person name="Drula E."/>
            <person name="Courty P.E."/>
            <person name="Chicoki N."/>
            <person name="Fauchery L."/>
            <person name="Kohler A."/>
            <person name="Kuo A."/>
            <person name="Labutti K."/>
            <person name="Pangilinan J."/>
            <person name="Lipzen A."/>
            <person name="Riley R."/>
            <person name="Andreopoulos W."/>
            <person name="He G."/>
            <person name="Johnson J."/>
            <person name="Barry K.W."/>
            <person name="Grigoriev I.V."/>
            <person name="Nagy L."/>
            <person name="Hibbett D."/>
            <person name="Henrissat B."/>
            <person name="Matheny P.B."/>
            <person name="Labbe J."/>
            <person name="Martin F."/>
        </authorList>
    </citation>
    <scope>NUCLEOTIDE SEQUENCE</scope>
    <source>
        <strain evidence="1">FP105234-sp</strain>
    </source>
</reference>
<evidence type="ECO:0000313" key="1">
    <source>
        <dbReference type="EMBL" id="KAI0044237.1"/>
    </source>
</evidence>
<dbReference type="EMBL" id="MU275989">
    <property type="protein sequence ID" value="KAI0044237.1"/>
    <property type="molecule type" value="Genomic_DNA"/>
</dbReference>
<dbReference type="Proteomes" id="UP000814033">
    <property type="component" value="Unassembled WGS sequence"/>
</dbReference>